<name>A0ABU7C092_9TELE</name>
<proteinExistence type="predicted"/>
<comment type="caution">
    <text evidence="1">The sequence shown here is derived from an EMBL/GenBank/DDBJ whole genome shotgun (WGS) entry which is preliminary data.</text>
</comment>
<reference evidence="1 2" key="1">
    <citation type="submission" date="2021-07" db="EMBL/GenBank/DDBJ databases">
        <authorList>
            <person name="Palmer J.M."/>
        </authorList>
    </citation>
    <scope>NUCLEOTIDE SEQUENCE [LARGE SCALE GENOMIC DNA]</scope>
    <source>
        <strain evidence="1 2">AT_MEX2019</strain>
        <tissue evidence="1">Muscle</tissue>
    </source>
</reference>
<dbReference type="EMBL" id="JAHUTI010070212">
    <property type="protein sequence ID" value="MED6255009.1"/>
    <property type="molecule type" value="Genomic_DNA"/>
</dbReference>
<keyword evidence="2" id="KW-1185">Reference proteome</keyword>
<dbReference type="Proteomes" id="UP001345963">
    <property type="component" value="Unassembled WGS sequence"/>
</dbReference>
<accession>A0ABU7C092</accession>
<organism evidence="1 2">
    <name type="scientific">Ataeniobius toweri</name>
    <dbReference type="NCBI Taxonomy" id="208326"/>
    <lineage>
        <taxon>Eukaryota</taxon>
        <taxon>Metazoa</taxon>
        <taxon>Chordata</taxon>
        <taxon>Craniata</taxon>
        <taxon>Vertebrata</taxon>
        <taxon>Euteleostomi</taxon>
        <taxon>Actinopterygii</taxon>
        <taxon>Neopterygii</taxon>
        <taxon>Teleostei</taxon>
        <taxon>Neoteleostei</taxon>
        <taxon>Acanthomorphata</taxon>
        <taxon>Ovalentaria</taxon>
        <taxon>Atherinomorphae</taxon>
        <taxon>Cyprinodontiformes</taxon>
        <taxon>Goodeidae</taxon>
        <taxon>Ataeniobius</taxon>
    </lineage>
</organism>
<protein>
    <submittedName>
        <fullName evidence="1">Uncharacterized protein</fullName>
    </submittedName>
</protein>
<sequence length="148" mass="16649">MVKDNNSRGHSGCFQAMALFPVRFLTSGLSVFPDSWVKNLQDQGSSLQLPSLDKLLAGSFLTPRSTGPNHKQTLFTLQCALMQVPPPGTPHLHLTHHRLCFTGQDPRTSFKDSKTNLSWITYLLSHLWSCAPRLHISLSPWRDSHLFL</sequence>
<evidence type="ECO:0000313" key="2">
    <source>
        <dbReference type="Proteomes" id="UP001345963"/>
    </source>
</evidence>
<gene>
    <name evidence="1" type="ORF">ATANTOWER_003470</name>
</gene>
<evidence type="ECO:0000313" key="1">
    <source>
        <dbReference type="EMBL" id="MED6255009.1"/>
    </source>
</evidence>